<dbReference type="GO" id="GO:0015031">
    <property type="term" value="P:protein transport"/>
    <property type="evidence" value="ECO:0007669"/>
    <property type="project" value="UniProtKB-KW"/>
</dbReference>
<evidence type="ECO:0000256" key="4">
    <source>
        <dbReference type="ARBA" id="ARBA00023010"/>
    </source>
</evidence>
<evidence type="ECO:0000313" key="5">
    <source>
        <dbReference type="EMBL" id="KAA5532632.1"/>
    </source>
</evidence>
<dbReference type="GO" id="GO:0051082">
    <property type="term" value="F:unfolded protein binding"/>
    <property type="evidence" value="ECO:0007669"/>
    <property type="project" value="InterPro"/>
</dbReference>
<dbReference type="Gene3D" id="3.10.420.10">
    <property type="entry name" value="SecB-like"/>
    <property type="match status" value="1"/>
</dbReference>
<dbReference type="InterPro" id="IPR035958">
    <property type="entry name" value="SecB-like_sf"/>
</dbReference>
<dbReference type="AlphaFoldDB" id="A0A5M6CFD7"/>
<dbReference type="RefSeq" id="WP_150034168.1">
    <property type="nucleotide sequence ID" value="NZ_VWSH01000004.1"/>
</dbReference>
<dbReference type="PANTHER" id="PTHR36918">
    <property type="match status" value="1"/>
</dbReference>
<protein>
    <submittedName>
        <fullName evidence="5">Protein-export chaperone SecB</fullName>
    </submittedName>
</protein>
<dbReference type="GO" id="GO:0051262">
    <property type="term" value="P:protein tetramerization"/>
    <property type="evidence" value="ECO:0007669"/>
    <property type="project" value="InterPro"/>
</dbReference>
<accession>A0A5M6CFD7</accession>
<dbReference type="EMBL" id="VWSH01000004">
    <property type="protein sequence ID" value="KAA5532632.1"/>
    <property type="molecule type" value="Genomic_DNA"/>
</dbReference>
<gene>
    <name evidence="5" type="ORF">F0919_17780</name>
</gene>
<name>A0A5M6CFD7_9BACT</name>
<keyword evidence="3" id="KW-0653">Protein transport</keyword>
<dbReference type="SUPFAM" id="SSF54611">
    <property type="entry name" value="SecB-like"/>
    <property type="match status" value="1"/>
</dbReference>
<proteinExistence type="inferred from homology"/>
<dbReference type="InterPro" id="IPR003708">
    <property type="entry name" value="SecB"/>
</dbReference>
<evidence type="ECO:0000256" key="3">
    <source>
        <dbReference type="ARBA" id="ARBA00022927"/>
    </source>
</evidence>
<dbReference type="PANTHER" id="PTHR36918:SF1">
    <property type="entry name" value="PROTEIN-EXPORT PROTEIN SECB"/>
    <property type="match status" value="1"/>
</dbReference>
<dbReference type="Proteomes" id="UP000323632">
    <property type="component" value="Unassembled WGS sequence"/>
</dbReference>
<keyword evidence="4" id="KW-0811">Translocation</keyword>
<evidence type="ECO:0000256" key="2">
    <source>
        <dbReference type="ARBA" id="ARBA00022448"/>
    </source>
</evidence>
<comment type="similarity">
    <text evidence="1">Belongs to the SecB family.</text>
</comment>
<reference evidence="5 6" key="1">
    <citation type="submission" date="2019-09" db="EMBL/GenBank/DDBJ databases">
        <title>Genome sequence and assembly of Taibaiella sp.</title>
        <authorList>
            <person name="Chhetri G."/>
        </authorList>
    </citation>
    <scope>NUCLEOTIDE SEQUENCE [LARGE SCALE GENOMIC DNA]</scope>
    <source>
        <strain evidence="5 6">KVB11</strain>
    </source>
</reference>
<keyword evidence="2" id="KW-0813">Transport</keyword>
<evidence type="ECO:0000313" key="6">
    <source>
        <dbReference type="Proteomes" id="UP000323632"/>
    </source>
</evidence>
<comment type="caution">
    <text evidence="5">The sequence shown here is derived from an EMBL/GenBank/DDBJ whole genome shotgun (WGS) entry which is preliminary data.</text>
</comment>
<sequence length="147" mass="16531">MTTKIHTASYRIEDVIIIESNFKRDLSINDDDGSIKNHISLKNSSEKDPDNNNFWIITEANIEGKQGEKSVFSAKVVIVGIFEKIGEGELEMETFKRINGPAMLFPFLREHIATNCVKAGMKKILLPPINFTKQDDDESGESEGLQD</sequence>
<organism evidence="5 6">
    <name type="scientific">Taibaiella lutea</name>
    <dbReference type="NCBI Taxonomy" id="2608001"/>
    <lineage>
        <taxon>Bacteria</taxon>
        <taxon>Pseudomonadati</taxon>
        <taxon>Bacteroidota</taxon>
        <taxon>Chitinophagia</taxon>
        <taxon>Chitinophagales</taxon>
        <taxon>Chitinophagaceae</taxon>
        <taxon>Taibaiella</taxon>
    </lineage>
</organism>
<keyword evidence="6" id="KW-1185">Reference proteome</keyword>
<dbReference type="Pfam" id="PF02556">
    <property type="entry name" value="SecB"/>
    <property type="match status" value="1"/>
</dbReference>
<evidence type="ECO:0000256" key="1">
    <source>
        <dbReference type="ARBA" id="ARBA00009990"/>
    </source>
</evidence>